<evidence type="ECO:0000259" key="2">
    <source>
        <dbReference type="Pfam" id="PF13086"/>
    </source>
</evidence>
<dbReference type="GO" id="GO:0004386">
    <property type="term" value="F:helicase activity"/>
    <property type="evidence" value="ECO:0007669"/>
    <property type="project" value="InterPro"/>
</dbReference>
<dbReference type="Proteomes" id="UP001370758">
    <property type="component" value="Unassembled WGS sequence"/>
</dbReference>
<proteinExistence type="predicted"/>
<dbReference type="SUPFAM" id="SSF52540">
    <property type="entry name" value="P-loop containing nucleoside triphosphate hydrolases"/>
    <property type="match status" value="1"/>
</dbReference>
<dbReference type="EMBL" id="JAVHJL010000007">
    <property type="protein sequence ID" value="KAK6499936.1"/>
    <property type="molecule type" value="Genomic_DNA"/>
</dbReference>
<gene>
    <name evidence="3" type="ORF">TWF481_010292</name>
</gene>
<dbReference type="InterPro" id="IPR027417">
    <property type="entry name" value="P-loop_NTPase"/>
</dbReference>
<reference evidence="3 4" key="1">
    <citation type="submission" date="2023-08" db="EMBL/GenBank/DDBJ databases">
        <authorList>
            <person name="Palmer J.M."/>
        </authorList>
    </citation>
    <scope>NUCLEOTIDE SEQUENCE [LARGE SCALE GENOMIC DNA]</scope>
    <source>
        <strain evidence="3 4">TWF481</strain>
    </source>
</reference>
<name>A0AAV9W290_9PEZI</name>
<dbReference type="Pfam" id="PF13086">
    <property type="entry name" value="AAA_11"/>
    <property type="match status" value="1"/>
</dbReference>
<evidence type="ECO:0000256" key="1">
    <source>
        <dbReference type="SAM" id="MobiDB-lite"/>
    </source>
</evidence>
<comment type="caution">
    <text evidence="3">The sequence shown here is derived from an EMBL/GenBank/DDBJ whole genome shotgun (WGS) entry which is preliminary data.</text>
</comment>
<accession>A0AAV9W290</accession>
<evidence type="ECO:0000313" key="3">
    <source>
        <dbReference type="EMBL" id="KAK6499936.1"/>
    </source>
</evidence>
<sequence length="124" mass="13293">MERRILSESALVFATTNSSQSYGVTAHFLPDVVFMDEAGQLSEIDICVAPAHSKASKVILSGDQMQLPSINTYSIPFFQVSGLEKLANLVGADNKAPNEVHGTEGDVEDPVGHYSGVTTAQRHC</sequence>
<evidence type="ECO:0000313" key="4">
    <source>
        <dbReference type="Proteomes" id="UP001370758"/>
    </source>
</evidence>
<feature type="region of interest" description="Disordered" evidence="1">
    <location>
        <begin position="98"/>
        <end position="124"/>
    </location>
</feature>
<organism evidence="3 4">
    <name type="scientific">Arthrobotrys musiformis</name>
    <dbReference type="NCBI Taxonomy" id="47236"/>
    <lineage>
        <taxon>Eukaryota</taxon>
        <taxon>Fungi</taxon>
        <taxon>Dikarya</taxon>
        <taxon>Ascomycota</taxon>
        <taxon>Pezizomycotina</taxon>
        <taxon>Orbiliomycetes</taxon>
        <taxon>Orbiliales</taxon>
        <taxon>Orbiliaceae</taxon>
        <taxon>Arthrobotrys</taxon>
    </lineage>
</organism>
<keyword evidence="4" id="KW-1185">Reference proteome</keyword>
<dbReference type="AlphaFoldDB" id="A0AAV9W290"/>
<dbReference type="InterPro" id="IPR041677">
    <property type="entry name" value="DNA2/NAM7_AAA_11"/>
</dbReference>
<protein>
    <recommendedName>
        <fullName evidence="2">DNA2/NAM7 helicase helicase domain-containing protein</fullName>
    </recommendedName>
</protein>
<dbReference type="Gene3D" id="3.40.50.300">
    <property type="entry name" value="P-loop containing nucleotide triphosphate hydrolases"/>
    <property type="match status" value="1"/>
</dbReference>
<feature type="domain" description="DNA2/NAM7 helicase helicase" evidence="2">
    <location>
        <begin position="2"/>
        <end position="69"/>
    </location>
</feature>